<organism evidence="3 4">
    <name type="scientific">Meripilus lineatus</name>
    <dbReference type="NCBI Taxonomy" id="2056292"/>
    <lineage>
        <taxon>Eukaryota</taxon>
        <taxon>Fungi</taxon>
        <taxon>Dikarya</taxon>
        <taxon>Basidiomycota</taxon>
        <taxon>Agaricomycotina</taxon>
        <taxon>Agaricomycetes</taxon>
        <taxon>Polyporales</taxon>
        <taxon>Meripilaceae</taxon>
        <taxon>Meripilus</taxon>
    </lineage>
</organism>
<feature type="compositionally biased region" description="Low complexity" evidence="1">
    <location>
        <begin position="386"/>
        <end position="401"/>
    </location>
</feature>
<protein>
    <recommendedName>
        <fullName evidence="2">DUF6532 domain-containing protein</fullName>
    </recommendedName>
</protein>
<gene>
    <name evidence="3" type="ORF">NLI96_g12366</name>
</gene>
<feature type="compositionally biased region" description="Basic and acidic residues" evidence="1">
    <location>
        <begin position="818"/>
        <end position="829"/>
    </location>
</feature>
<dbReference type="InterPro" id="IPR045341">
    <property type="entry name" value="DUF6532"/>
</dbReference>
<feature type="compositionally biased region" description="Basic residues" evidence="1">
    <location>
        <begin position="909"/>
        <end position="921"/>
    </location>
</feature>
<feature type="region of interest" description="Disordered" evidence="1">
    <location>
        <begin position="320"/>
        <end position="422"/>
    </location>
</feature>
<dbReference type="AlphaFoldDB" id="A0AAD5YCH6"/>
<feature type="region of interest" description="Disordered" evidence="1">
    <location>
        <begin position="696"/>
        <end position="763"/>
    </location>
</feature>
<feature type="domain" description="DUF6532" evidence="2">
    <location>
        <begin position="972"/>
        <end position="1186"/>
    </location>
</feature>
<dbReference type="EMBL" id="JANAWD010001021">
    <property type="protein sequence ID" value="KAJ3474603.1"/>
    <property type="molecule type" value="Genomic_DNA"/>
</dbReference>
<feature type="region of interest" description="Disordered" evidence="1">
    <location>
        <begin position="815"/>
        <end position="962"/>
    </location>
</feature>
<dbReference type="Proteomes" id="UP001212997">
    <property type="component" value="Unassembled WGS sequence"/>
</dbReference>
<comment type="caution">
    <text evidence="3">The sequence shown here is derived from an EMBL/GenBank/DDBJ whole genome shotgun (WGS) entry which is preliminary data.</text>
</comment>
<accession>A0AAD5YCH6</accession>
<dbReference type="Pfam" id="PF20149">
    <property type="entry name" value="DUF6532"/>
    <property type="match status" value="1"/>
</dbReference>
<sequence length="1254" mass="141363">MQWWVRSRQTGDITFADGFVAAELDDKWVVTSPNSSWIPKIILGKVSIAYHSDGRFGSADPIQWPQVYSARFSHFCLMLRKPRSLLDARLVMWERLTEADFSPVLGCSLTSFGVVSSTLQERLRPHVDNVMNRVQEYCKAKNAKGQRILFTSNALRDTFQCLSLPASFRDMNRQLIMVQRFWQESLAWLTWVQDKWSHFQPQPDDAPAPYNAEFMGAYTTDPAVVQQLFRAGVPVWYLRRPEEITSLTVIRDVVDITPPTLIDTSDPTFVLYSGMIGHHSLAATCMGGHSYSDVERLPFHNPDVSRPPLQRAVPVSIPSSSLGLAPLRTDPGSTSNSNVDHEATVTPSTLSRFSSSTPLASVHPEGPSNVKRKNKGLSQKAPRAVTSSSPYPHSAPPSTTKGRTRTTREGVNRNPFIDPAHPTMPSVPGVWAMAMSQSSDGITPLRKFNYLFPDPALFVTASPTRQDLFFMTWLGLRVAWVSLHEHFHEEVRPFSSQIWRDILGSSRGIIASSQRETISSTHRRDSQTAFDHIFDIQGLGNASINFDSTAYYRHHEFARGDQIPLSLRREILWEIYQLGFRSELLTLDRHLCPSTHSTVSSCQGDEFVRRQQVERVCGSLPNMAASAWGDDAMVISSPSIRDRAPALEAFRQVLVRWPSCPLGLIQSDSLVNPARTEESLVTSALHGRFAFSLIPSPSVPPSATMAGTRNTRKSRTQPPRTPRAPRTPRTPRTRPSTARQTGDTHARLRSAEKELQAARRQREKGESFLNDLLITNNNLEYSQNVEKNKLEKLHSKKLTDAVKMTAQQPLQLVTQIPERQEGREGEQHQRKLGLGLSLSQGSSLLEDGELDRGRGLGSQRRPHSPSLSPSCAHTPSRQRHTTHSRTPTPPPSSQRRRSPSLGSTAPSSQRRRSHSPRRSSHRNATSPPRTPRRHRSRSPTLPYTPFKTRHVDFSSPREGDLSPMSHSVMALAGRYMRIRVATMHGFPSEVEVIAWVKACFRQACEELGAPRRLERFTHDRKFFDFIYLLVQVDLYSLRDNTNSPMYPKVREKVSQVRNWVKSSADSKILMSYGIQTSWTQEAIKARVEHLLLEGNFVFEDPDNRVGNFKHPIISEVLKVFFNTPRKDGIKFPSMFNPIPLPTLALVVTGIHCSLSQWASGKLKTKHFTASDNEDNYKKAMDMLNAWKERRPRELKAFQEDLWKSLWVVSGQVVPVQEGDRWFNDGDFEPEEELVNLNVNPNPGPIAGPSNSTAE</sequence>
<name>A0AAD5YCH6_9APHY</name>
<reference evidence="3" key="1">
    <citation type="submission" date="2022-07" db="EMBL/GenBank/DDBJ databases">
        <title>Genome Sequence of Physisporinus lineatus.</title>
        <authorList>
            <person name="Buettner E."/>
        </authorList>
    </citation>
    <scope>NUCLEOTIDE SEQUENCE</scope>
    <source>
        <strain evidence="3">VT162</strain>
    </source>
</reference>
<feature type="compositionally biased region" description="Polar residues" evidence="1">
    <location>
        <begin position="345"/>
        <end position="359"/>
    </location>
</feature>
<evidence type="ECO:0000313" key="4">
    <source>
        <dbReference type="Proteomes" id="UP001212997"/>
    </source>
</evidence>
<evidence type="ECO:0000256" key="1">
    <source>
        <dbReference type="SAM" id="MobiDB-lite"/>
    </source>
</evidence>
<evidence type="ECO:0000313" key="3">
    <source>
        <dbReference type="EMBL" id="KAJ3474603.1"/>
    </source>
</evidence>
<proteinExistence type="predicted"/>
<feature type="compositionally biased region" description="Low complexity" evidence="1">
    <location>
        <begin position="832"/>
        <end position="845"/>
    </location>
</feature>
<feature type="compositionally biased region" description="Basic and acidic residues" evidence="1">
    <location>
        <begin position="742"/>
        <end position="757"/>
    </location>
</feature>
<feature type="region of interest" description="Disordered" evidence="1">
    <location>
        <begin position="1234"/>
        <end position="1254"/>
    </location>
</feature>
<keyword evidence="4" id="KW-1185">Reference proteome</keyword>
<feature type="compositionally biased region" description="Basic and acidic residues" evidence="1">
    <location>
        <begin position="949"/>
        <end position="960"/>
    </location>
</feature>
<evidence type="ECO:0000259" key="2">
    <source>
        <dbReference type="Pfam" id="PF20149"/>
    </source>
</evidence>